<feature type="domain" description="M23ase beta-sheet core" evidence="8">
    <location>
        <begin position="298"/>
        <end position="392"/>
    </location>
</feature>
<dbReference type="PANTHER" id="PTHR21666:SF288">
    <property type="entry name" value="CELL DIVISION PROTEIN YTFB"/>
    <property type="match status" value="1"/>
</dbReference>
<comment type="caution">
    <text evidence="10">The sequence shown here is derived from an EMBL/GenBank/DDBJ whole genome shotgun (WGS) entry which is preliminary data.</text>
</comment>
<dbReference type="InterPro" id="IPR011055">
    <property type="entry name" value="Dup_hybrid_motif"/>
</dbReference>
<dbReference type="AlphaFoldDB" id="A0A059FLF7"/>
<name>A0A059FLF7_9PROT</name>
<keyword evidence="5" id="KW-0862">Zinc</keyword>
<gene>
    <name evidence="10" type="ORF">HHI_12659</name>
</gene>
<evidence type="ECO:0000256" key="6">
    <source>
        <dbReference type="ARBA" id="ARBA00023049"/>
    </source>
</evidence>
<dbReference type="PATRIC" id="fig|1280951.3.peg.2551"/>
<dbReference type="Pfam" id="PF19353">
    <property type="entry name" value="DUF5930"/>
    <property type="match status" value="1"/>
</dbReference>
<dbReference type="InterPro" id="IPR016047">
    <property type="entry name" value="M23ase_b-sheet_dom"/>
</dbReference>
<keyword evidence="7" id="KW-0175">Coiled coil</keyword>
<dbReference type="Proteomes" id="UP000025061">
    <property type="component" value="Unassembled WGS sequence"/>
</dbReference>
<dbReference type="Gene3D" id="2.70.70.10">
    <property type="entry name" value="Glucose Permease (Domain IIA)"/>
    <property type="match status" value="1"/>
</dbReference>
<evidence type="ECO:0000256" key="7">
    <source>
        <dbReference type="SAM" id="Coils"/>
    </source>
</evidence>
<evidence type="ECO:0000256" key="4">
    <source>
        <dbReference type="ARBA" id="ARBA00022801"/>
    </source>
</evidence>
<evidence type="ECO:0000259" key="8">
    <source>
        <dbReference type="Pfam" id="PF01551"/>
    </source>
</evidence>
<feature type="coiled-coil region" evidence="7">
    <location>
        <begin position="98"/>
        <end position="128"/>
    </location>
</feature>
<evidence type="ECO:0000313" key="11">
    <source>
        <dbReference type="Proteomes" id="UP000025061"/>
    </source>
</evidence>
<keyword evidence="11" id="KW-1185">Reference proteome</keyword>
<dbReference type="InterPro" id="IPR050570">
    <property type="entry name" value="Cell_wall_metabolism_enzyme"/>
</dbReference>
<evidence type="ECO:0000256" key="1">
    <source>
        <dbReference type="ARBA" id="ARBA00001947"/>
    </source>
</evidence>
<protein>
    <submittedName>
        <fullName evidence="10">M23 family peptidase</fullName>
    </submittedName>
</protein>
<comment type="cofactor">
    <cofactor evidence="1">
        <name>Zn(2+)</name>
        <dbReference type="ChEBI" id="CHEBI:29105"/>
    </cofactor>
</comment>
<dbReference type="InterPro" id="IPR045974">
    <property type="entry name" value="DUF5930"/>
</dbReference>
<evidence type="ECO:0000313" key="10">
    <source>
        <dbReference type="EMBL" id="KCZ91442.1"/>
    </source>
</evidence>
<dbReference type="RefSeq" id="WP_011647614.1">
    <property type="nucleotide sequence ID" value="NZ_ARYI01000011.1"/>
</dbReference>
<dbReference type="GO" id="GO:0004222">
    <property type="term" value="F:metalloendopeptidase activity"/>
    <property type="evidence" value="ECO:0007669"/>
    <property type="project" value="TreeGrafter"/>
</dbReference>
<dbReference type="EMBL" id="ARYI01000011">
    <property type="protein sequence ID" value="KCZ91442.1"/>
    <property type="molecule type" value="Genomic_DNA"/>
</dbReference>
<dbReference type="OrthoDB" id="9805070at2"/>
<keyword evidence="6" id="KW-0482">Metalloprotease</keyword>
<dbReference type="CDD" id="cd12797">
    <property type="entry name" value="M23_peptidase"/>
    <property type="match status" value="1"/>
</dbReference>
<dbReference type="PANTHER" id="PTHR21666">
    <property type="entry name" value="PEPTIDASE-RELATED"/>
    <property type="match status" value="1"/>
</dbReference>
<feature type="domain" description="DUF5930" evidence="9">
    <location>
        <begin position="4"/>
        <end position="199"/>
    </location>
</feature>
<evidence type="ECO:0000256" key="3">
    <source>
        <dbReference type="ARBA" id="ARBA00022723"/>
    </source>
</evidence>
<accession>A0A059FLF7</accession>
<reference evidence="10 11" key="1">
    <citation type="submission" date="2013-04" db="EMBL/GenBank/DDBJ databases">
        <title>Hyphomonas hirschiana VP5 Genome Sequencing.</title>
        <authorList>
            <person name="Lai Q."/>
            <person name="Shao Z."/>
        </authorList>
    </citation>
    <scope>NUCLEOTIDE SEQUENCE [LARGE SCALE GENOMIC DNA]</scope>
    <source>
        <strain evidence="10 11">VP5</strain>
    </source>
</reference>
<keyword evidence="4" id="KW-0378">Hydrolase</keyword>
<dbReference type="SUPFAM" id="SSF51261">
    <property type="entry name" value="Duplicated hybrid motif"/>
    <property type="match status" value="1"/>
</dbReference>
<sequence length="405" mass="44449">MAKWSANLKATFDRAFPERQIYHRSGGTVRYISISPWQQAMMAAGVTALASWTMFATANFVVGGGPGTAQAGEGKEVAKYERWVQDLRARESLQRTLLEERSKETAELEQKQRALEELLNEMRDEDGMKMSALEGDGAALLVEATIEEADRRQSRDAYLTLASIGVPAARGTPKAIESDMNMLFNQMEDLAAERAERARGVLELTQVATGDRIAAPQTNIGGPLVSIGALTSSASEPAIGGDQSFMTRLAQARARIAEMKHYEQIVNDLPLGIPISVPFRYTSPYGIRVDPFTKRPAAHWGTDFAAYRDAPIVSSGPGKVVHAGPRGGYGLLVEIDHGHGFKSRYGHLRSYTVKKGDVIKVGDLVGRMGSTGRSTGDHLHYEVWYNDKPYDPMKFLKAGKHVHKE</sequence>
<proteinExistence type="predicted"/>
<evidence type="ECO:0000256" key="5">
    <source>
        <dbReference type="ARBA" id="ARBA00022833"/>
    </source>
</evidence>
<keyword evidence="2" id="KW-0645">Protease</keyword>
<dbReference type="FunFam" id="2.70.70.10:FF:000006">
    <property type="entry name" value="M23 family peptidase"/>
    <property type="match status" value="1"/>
</dbReference>
<evidence type="ECO:0000259" key="9">
    <source>
        <dbReference type="Pfam" id="PF19353"/>
    </source>
</evidence>
<dbReference type="GO" id="GO:0006508">
    <property type="term" value="P:proteolysis"/>
    <property type="evidence" value="ECO:0007669"/>
    <property type="project" value="UniProtKB-KW"/>
</dbReference>
<dbReference type="Pfam" id="PF01551">
    <property type="entry name" value="Peptidase_M23"/>
    <property type="match status" value="1"/>
</dbReference>
<dbReference type="GO" id="GO:0046872">
    <property type="term" value="F:metal ion binding"/>
    <property type="evidence" value="ECO:0007669"/>
    <property type="project" value="UniProtKB-KW"/>
</dbReference>
<evidence type="ECO:0000256" key="2">
    <source>
        <dbReference type="ARBA" id="ARBA00022670"/>
    </source>
</evidence>
<keyword evidence="3" id="KW-0479">Metal-binding</keyword>
<organism evidence="10 11">
    <name type="scientific">Hyphomonas hirschiana VP5</name>
    <dbReference type="NCBI Taxonomy" id="1280951"/>
    <lineage>
        <taxon>Bacteria</taxon>
        <taxon>Pseudomonadati</taxon>
        <taxon>Pseudomonadota</taxon>
        <taxon>Alphaproteobacteria</taxon>
        <taxon>Hyphomonadales</taxon>
        <taxon>Hyphomonadaceae</taxon>
        <taxon>Hyphomonas</taxon>
    </lineage>
</organism>